<dbReference type="OrthoDB" id="9806726at2"/>
<evidence type="ECO:0000256" key="2">
    <source>
        <dbReference type="ARBA" id="ARBA00022448"/>
    </source>
</evidence>
<proteinExistence type="inferred from homology"/>
<dbReference type="Proteomes" id="UP000288669">
    <property type="component" value="Unassembled WGS sequence"/>
</dbReference>
<dbReference type="AlphaFoldDB" id="A0A430AHW9"/>
<evidence type="ECO:0000256" key="3">
    <source>
        <dbReference type="ARBA" id="ARBA00022741"/>
    </source>
</evidence>
<keyword evidence="4 6" id="KW-0067">ATP-binding</keyword>
<comment type="similarity">
    <text evidence="1">Belongs to the ABC transporter superfamily.</text>
</comment>
<comment type="caution">
    <text evidence="6">The sequence shown here is derived from an EMBL/GenBank/DDBJ whole genome shotgun (WGS) entry which is preliminary data.</text>
</comment>
<dbReference type="Gene3D" id="3.40.50.300">
    <property type="entry name" value="P-loop containing nucleotide triphosphate hydrolases"/>
    <property type="match status" value="1"/>
</dbReference>
<dbReference type="PANTHER" id="PTHR42734:SF5">
    <property type="entry name" value="IRON TRANSPORT SYSTEM ATP-BINDING PROTEIN HI_0361-RELATED"/>
    <property type="match status" value="1"/>
</dbReference>
<dbReference type="PROSITE" id="PS00211">
    <property type="entry name" value="ABC_TRANSPORTER_1"/>
    <property type="match status" value="1"/>
</dbReference>
<evidence type="ECO:0000256" key="1">
    <source>
        <dbReference type="ARBA" id="ARBA00005417"/>
    </source>
</evidence>
<dbReference type="InterPro" id="IPR050153">
    <property type="entry name" value="Metal_Ion_Import_ABC"/>
</dbReference>
<sequence length="241" mass="26487">MMECKEISVAYTNRSIALEKISFTISKPAIIGIIGPNGAGKSTLLKAILEIVGHQGTTLIDGADVKKSLKKIAYVEQKSGIDYTFPITVEECVLLGTYPNLGVFRRVGKKEKEQAAFALDQVGLKDLAKRQIGELSGGQFQRVLLARCLVQNAEYIFLDEPFVGIDATSESIIMNLLKKLKQAGKTILIVHHDLGKVKDYFDQLMVLNKQLVAFGQTDEVFNKENLIAAYGDTIYVGGETE</sequence>
<gene>
    <name evidence="6" type="ORF">CBF30_00055</name>
</gene>
<protein>
    <submittedName>
        <fullName evidence="6">Manganese ABC transporter ATP-binding protein</fullName>
    </submittedName>
</protein>
<dbReference type="InterPro" id="IPR003439">
    <property type="entry name" value="ABC_transporter-like_ATP-bd"/>
</dbReference>
<evidence type="ECO:0000313" key="7">
    <source>
        <dbReference type="Proteomes" id="UP000288669"/>
    </source>
</evidence>
<dbReference type="GO" id="GO:0005524">
    <property type="term" value="F:ATP binding"/>
    <property type="evidence" value="ECO:0007669"/>
    <property type="project" value="UniProtKB-KW"/>
</dbReference>
<dbReference type="InterPro" id="IPR017871">
    <property type="entry name" value="ABC_transporter-like_CS"/>
</dbReference>
<keyword evidence="3" id="KW-0547">Nucleotide-binding</keyword>
<dbReference type="PROSITE" id="PS50893">
    <property type="entry name" value="ABC_TRANSPORTER_2"/>
    <property type="match status" value="1"/>
</dbReference>
<keyword evidence="7" id="KW-1185">Reference proteome</keyword>
<dbReference type="EMBL" id="NGJZ01000001">
    <property type="protein sequence ID" value="RSU07671.1"/>
    <property type="molecule type" value="Genomic_DNA"/>
</dbReference>
<dbReference type="SUPFAM" id="SSF52540">
    <property type="entry name" value="P-loop containing nucleoside triphosphate hydrolases"/>
    <property type="match status" value="1"/>
</dbReference>
<dbReference type="RefSeq" id="WP_126821580.1">
    <property type="nucleotide sequence ID" value="NZ_JBHLWU010000001.1"/>
</dbReference>
<dbReference type="SMART" id="SM00382">
    <property type="entry name" value="AAA"/>
    <property type="match status" value="1"/>
</dbReference>
<organism evidence="6 7">
    <name type="scientific">Vagococcus entomophilus</name>
    <dbReference type="NCBI Taxonomy" id="1160095"/>
    <lineage>
        <taxon>Bacteria</taxon>
        <taxon>Bacillati</taxon>
        <taxon>Bacillota</taxon>
        <taxon>Bacilli</taxon>
        <taxon>Lactobacillales</taxon>
        <taxon>Enterococcaceae</taxon>
        <taxon>Vagococcus</taxon>
    </lineage>
</organism>
<dbReference type="PANTHER" id="PTHR42734">
    <property type="entry name" value="METAL TRANSPORT SYSTEM ATP-BINDING PROTEIN TM_0124-RELATED"/>
    <property type="match status" value="1"/>
</dbReference>
<keyword evidence="2" id="KW-0813">Transport</keyword>
<reference evidence="6 7" key="1">
    <citation type="submission" date="2017-05" db="EMBL/GenBank/DDBJ databases">
        <title>Vagococcus spp. assemblies.</title>
        <authorList>
            <person name="Gulvik C.A."/>
        </authorList>
    </citation>
    <scope>NUCLEOTIDE SEQUENCE [LARGE SCALE GENOMIC DNA]</scope>
    <source>
        <strain evidence="6 7">DSM 24756</strain>
    </source>
</reference>
<evidence type="ECO:0000256" key="4">
    <source>
        <dbReference type="ARBA" id="ARBA00022840"/>
    </source>
</evidence>
<dbReference type="InterPro" id="IPR003593">
    <property type="entry name" value="AAA+_ATPase"/>
</dbReference>
<feature type="domain" description="ABC transporter" evidence="5">
    <location>
        <begin position="2"/>
        <end position="234"/>
    </location>
</feature>
<dbReference type="CDD" id="cd03235">
    <property type="entry name" value="ABC_Metallic_Cations"/>
    <property type="match status" value="1"/>
</dbReference>
<evidence type="ECO:0000313" key="6">
    <source>
        <dbReference type="EMBL" id="RSU07671.1"/>
    </source>
</evidence>
<name>A0A430AHW9_9ENTE</name>
<dbReference type="FunFam" id="3.40.50.300:FF:000134">
    <property type="entry name" value="Iron-enterobactin ABC transporter ATP-binding protein"/>
    <property type="match status" value="1"/>
</dbReference>
<evidence type="ECO:0000259" key="5">
    <source>
        <dbReference type="PROSITE" id="PS50893"/>
    </source>
</evidence>
<dbReference type="GO" id="GO:0016887">
    <property type="term" value="F:ATP hydrolysis activity"/>
    <property type="evidence" value="ECO:0007669"/>
    <property type="project" value="InterPro"/>
</dbReference>
<dbReference type="Pfam" id="PF00005">
    <property type="entry name" value="ABC_tran"/>
    <property type="match status" value="1"/>
</dbReference>
<accession>A0A430AHW9</accession>
<dbReference type="InterPro" id="IPR027417">
    <property type="entry name" value="P-loop_NTPase"/>
</dbReference>